<feature type="region of interest" description="Disordered" evidence="1">
    <location>
        <begin position="1"/>
        <end position="26"/>
    </location>
</feature>
<dbReference type="EMBL" id="FOMX01000108">
    <property type="protein sequence ID" value="SFF47957.1"/>
    <property type="molecule type" value="Genomic_DNA"/>
</dbReference>
<dbReference type="RefSeq" id="WP_096325631.1">
    <property type="nucleotide sequence ID" value="NZ_FOMX01000108.1"/>
</dbReference>
<evidence type="ECO:0000313" key="3">
    <source>
        <dbReference type="Proteomes" id="UP000199400"/>
    </source>
</evidence>
<reference evidence="3" key="1">
    <citation type="submission" date="2016-10" db="EMBL/GenBank/DDBJ databases">
        <authorList>
            <person name="Varghese N."/>
            <person name="Submissions S."/>
        </authorList>
    </citation>
    <scope>NUCLEOTIDE SEQUENCE [LARGE SCALE GENOMIC DNA]</scope>
    <source>
        <strain evidence="3">ATCC 25963</strain>
    </source>
</reference>
<feature type="region of interest" description="Disordered" evidence="1">
    <location>
        <begin position="47"/>
        <end position="134"/>
    </location>
</feature>
<keyword evidence="3" id="KW-1185">Reference proteome</keyword>
<name>A0A1I2J3Y7_9BACT</name>
<evidence type="ECO:0000313" key="2">
    <source>
        <dbReference type="EMBL" id="SFF47957.1"/>
    </source>
</evidence>
<sequence>MPPHDASTRQRPHNAPGQPLTTHRHGATIRRLGLACLLALAACGARTKEPPPATHNQGASGAPAPQDTRTNPRPEGQPANSPTPGSVAGAANPDTQITPKPGQEPPGGAAGHASPDAEKRTSAGEPPPAKGQAN</sequence>
<evidence type="ECO:0000256" key="1">
    <source>
        <dbReference type="SAM" id="MobiDB-lite"/>
    </source>
</evidence>
<gene>
    <name evidence="2" type="ORF">SAMN02745121_09118</name>
</gene>
<proteinExistence type="predicted"/>
<feature type="compositionally biased region" description="Pro residues" evidence="1">
    <location>
        <begin position="125"/>
        <end position="134"/>
    </location>
</feature>
<protein>
    <submittedName>
        <fullName evidence="2">Uncharacterized protein</fullName>
    </submittedName>
</protein>
<dbReference type="Proteomes" id="UP000199400">
    <property type="component" value="Unassembled WGS sequence"/>
</dbReference>
<dbReference type="AlphaFoldDB" id="A0A1I2J3Y7"/>
<organism evidence="2 3">
    <name type="scientific">Nannocystis exedens</name>
    <dbReference type="NCBI Taxonomy" id="54"/>
    <lineage>
        <taxon>Bacteria</taxon>
        <taxon>Pseudomonadati</taxon>
        <taxon>Myxococcota</taxon>
        <taxon>Polyangia</taxon>
        <taxon>Nannocystales</taxon>
        <taxon>Nannocystaceae</taxon>
        <taxon>Nannocystis</taxon>
    </lineage>
</organism>
<accession>A0A1I2J3Y7</accession>